<evidence type="ECO:0000313" key="3">
    <source>
        <dbReference type="Proteomes" id="UP001602013"/>
    </source>
</evidence>
<accession>A0ABW6T2G7</accession>
<evidence type="ECO:0000313" key="2">
    <source>
        <dbReference type="EMBL" id="MFF3670050.1"/>
    </source>
</evidence>
<keyword evidence="1" id="KW-0732">Signal</keyword>
<evidence type="ECO:0008006" key="4">
    <source>
        <dbReference type="Google" id="ProtNLM"/>
    </source>
</evidence>
<organism evidence="2 3">
    <name type="scientific">Microtetraspora malaysiensis</name>
    <dbReference type="NCBI Taxonomy" id="161358"/>
    <lineage>
        <taxon>Bacteria</taxon>
        <taxon>Bacillati</taxon>
        <taxon>Actinomycetota</taxon>
        <taxon>Actinomycetes</taxon>
        <taxon>Streptosporangiales</taxon>
        <taxon>Streptosporangiaceae</taxon>
        <taxon>Microtetraspora</taxon>
    </lineage>
</organism>
<gene>
    <name evidence="2" type="ORF">ACFYXI_31140</name>
</gene>
<dbReference type="RefSeq" id="WP_387416314.1">
    <property type="nucleotide sequence ID" value="NZ_JBIASD010000026.1"/>
</dbReference>
<feature type="chain" id="PRO_5046205446" description="Secreted protein" evidence="1">
    <location>
        <begin position="27"/>
        <end position="122"/>
    </location>
</feature>
<reference evidence="2 3" key="1">
    <citation type="submission" date="2024-10" db="EMBL/GenBank/DDBJ databases">
        <title>The Natural Products Discovery Center: Release of the First 8490 Sequenced Strains for Exploring Actinobacteria Biosynthetic Diversity.</title>
        <authorList>
            <person name="Kalkreuter E."/>
            <person name="Kautsar S.A."/>
            <person name="Yang D."/>
            <person name="Bader C.D."/>
            <person name="Teijaro C.N."/>
            <person name="Fluegel L."/>
            <person name="Davis C.M."/>
            <person name="Simpson J.R."/>
            <person name="Lauterbach L."/>
            <person name="Steele A.D."/>
            <person name="Gui C."/>
            <person name="Meng S."/>
            <person name="Li G."/>
            <person name="Viehrig K."/>
            <person name="Ye F."/>
            <person name="Su P."/>
            <person name="Kiefer A.F."/>
            <person name="Nichols A."/>
            <person name="Cepeda A.J."/>
            <person name="Yan W."/>
            <person name="Fan B."/>
            <person name="Jiang Y."/>
            <person name="Adhikari A."/>
            <person name="Zheng C.-J."/>
            <person name="Schuster L."/>
            <person name="Cowan T.M."/>
            <person name="Smanski M.J."/>
            <person name="Chevrette M.G."/>
            <person name="De Carvalho L.P.S."/>
            <person name="Shen B."/>
        </authorList>
    </citation>
    <scope>NUCLEOTIDE SEQUENCE [LARGE SCALE GENOMIC DNA]</scope>
    <source>
        <strain evidence="2 3">NPDC002173</strain>
    </source>
</reference>
<name>A0ABW6T2G7_9ACTN</name>
<evidence type="ECO:0000256" key="1">
    <source>
        <dbReference type="SAM" id="SignalP"/>
    </source>
</evidence>
<proteinExistence type="predicted"/>
<keyword evidence="3" id="KW-1185">Reference proteome</keyword>
<dbReference type="Proteomes" id="UP001602013">
    <property type="component" value="Unassembled WGS sequence"/>
</dbReference>
<sequence>MCLALCLFLRLARCLSRSLSALSAVASRPIIRPTGPGAPAARSLTTLRVAPSAPTMLPAVVSFPAMPGVVTSALVGLPVAVGALLAARVILIALAEPLMVPGRAITPHTTVSAAFRRAGRVG</sequence>
<dbReference type="EMBL" id="JBIASD010000026">
    <property type="protein sequence ID" value="MFF3670050.1"/>
    <property type="molecule type" value="Genomic_DNA"/>
</dbReference>
<protein>
    <recommendedName>
        <fullName evidence="4">Secreted protein</fullName>
    </recommendedName>
</protein>
<comment type="caution">
    <text evidence="2">The sequence shown here is derived from an EMBL/GenBank/DDBJ whole genome shotgun (WGS) entry which is preliminary data.</text>
</comment>
<feature type="signal peptide" evidence="1">
    <location>
        <begin position="1"/>
        <end position="26"/>
    </location>
</feature>